<evidence type="ECO:0000313" key="2">
    <source>
        <dbReference type="Proteomes" id="UP000264779"/>
    </source>
</evidence>
<organism evidence="1 2">
    <name type="scientific">Alteromonas australica</name>
    <dbReference type="NCBI Taxonomy" id="589873"/>
    <lineage>
        <taxon>Bacteria</taxon>
        <taxon>Pseudomonadati</taxon>
        <taxon>Pseudomonadota</taxon>
        <taxon>Gammaproteobacteria</taxon>
        <taxon>Alteromonadales</taxon>
        <taxon>Alteromonadaceae</taxon>
        <taxon>Alteromonas/Salinimonas group</taxon>
        <taxon>Alteromonas</taxon>
    </lineage>
</organism>
<dbReference type="AlphaFoldDB" id="A0A358DZZ4"/>
<name>A0A358DZZ4_9ALTE</name>
<dbReference type="RefSeq" id="WP_273016220.1">
    <property type="nucleotide sequence ID" value="NZ_CALBIY010000041.1"/>
</dbReference>
<dbReference type="Proteomes" id="UP000264779">
    <property type="component" value="Unassembled WGS sequence"/>
</dbReference>
<reference evidence="1 2" key="1">
    <citation type="journal article" date="2018" name="Nat. Biotechnol.">
        <title>A standardized bacterial taxonomy based on genome phylogeny substantially revises the tree of life.</title>
        <authorList>
            <person name="Parks D.H."/>
            <person name="Chuvochina M."/>
            <person name="Waite D.W."/>
            <person name="Rinke C."/>
            <person name="Skarshewski A."/>
            <person name="Chaumeil P.A."/>
            <person name="Hugenholtz P."/>
        </authorList>
    </citation>
    <scope>NUCLEOTIDE SEQUENCE [LARGE SCALE GENOMIC DNA]</scope>
    <source>
        <strain evidence="1">UBA11621</strain>
    </source>
</reference>
<comment type="caution">
    <text evidence="1">The sequence shown here is derived from an EMBL/GenBank/DDBJ whole genome shotgun (WGS) entry which is preliminary data.</text>
</comment>
<gene>
    <name evidence="1" type="ORF">DEB45_09540</name>
</gene>
<sequence length="110" mass="12268">MSRVSKQIKLTDVEVVQVQALVEDSNSPSQKAYLDEVISDFLDDNKLLTQVEFLSPSRSGQYRTIWIGQAIVKAIKEFAHVCDASENAVIFTAVKRRLLLQDSEQGAINA</sequence>
<proteinExistence type="predicted"/>
<evidence type="ECO:0000313" key="1">
    <source>
        <dbReference type="EMBL" id="HBU51493.1"/>
    </source>
</evidence>
<dbReference type="EMBL" id="DONK01000137">
    <property type="protein sequence ID" value="HBU51493.1"/>
    <property type="molecule type" value="Genomic_DNA"/>
</dbReference>
<protein>
    <submittedName>
        <fullName evidence="1">Uncharacterized protein</fullName>
    </submittedName>
</protein>
<accession>A0A358DZZ4</accession>